<keyword evidence="6 8" id="KW-1133">Transmembrane helix</keyword>
<dbReference type="EMBL" id="CAJOBH010004319">
    <property type="protein sequence ID" value="CAF3985351.1"/>
    <property type="molecule type" value="Genomic_DNA"/>
</dbReference>
<comment type="subcellular location">
    <subcellularLocation>
        <location evidence="1">Endoplasmic reticulum membrane</location>
        <topology evidence="1">Multi-pass membrane protein</topology>
    </subcellularLocation>
</comment>
<reference evidence="9" key="1">
    <citation type="submission" date="2021-02" db="EMBL/GenBank/DDBJ databases">
        <authorList>
            <person name="Nowell W R."/>
        </authorList>
    </citation>
    <scope>NUCLEOTIDE SEQUENCE</scope>
</reference>
<organism evidence="9 18">
    <name type="scientific">Rotaria magnacalcarata</name>
    <dbReference type="NCBI Taxonomy" id="392030"/>
    <lineage>
        <taxon>Eukaryota</taxon>
        <taxon>Metazoa</taxon>
        <taxon>Spiralia</taxon>
        <taxon>Gnathifera</taxon>
        <taxon>Rotifera</taxon>
        <taxon>Eurotatoria</taxon>
        <taxon>Bdelloidea</taxon>
        <taxon>Philodinida</taxon>
        <taxon>Philodinidae</taxon>
        <taxon>Rotaria</taxon>
    </lineage>
</organism>
<evidence type="ECO:0000313" key="16">
    <source>
        <dbReference type="EMBL" id="CAF3985351.1"/>
    </source>
</evidence>
<dbReference type="GO" id="GO:0005773">
    <property type="term" value="C:vacuole"/>
    <property type="evidence" value="ECO:0007669"/>
    <property type="project" value="GOC"/>
</dbReference>
<evidence type="ECO:0000256" key="1">
    <source>
        <dbReference type="ARBA" id="ARBA00004477"/>
    </source>
</evidence>
<dbReference type="EMBL" id="CAJOBG010001482">
    <property type="protein sequence ID" value="CAF3933117.1"/>
    <property type="molecule type" value="Genomic_DNA"/>
</dbReference>
<evidence type="ECO:0000256" key="7">
    <source>
        <dbReference type="ARBA" id="ARBA00023136"/>
    </source>
</evidence>
<evidence type="ECO:0000313" key="15">
    <source>
        <dbReference type="EMBL" id="CAF3933117.1"/>
    </source>
</evidence>
<keyword evidence="19" id="KW-1185">Reference proteome</keyword>
<protein>
    <recommendedName>
        <fullName evidence="3">Transmembrane protein 208</fullName>
    </recommendedName>
</protein>
<feature type="transmembrane region" description="Helical" evidence="8">
    <location>
        <begin position="34"/>
        <end position="53"/>
    </location>
</feature>
<dbReference type="Proteomes" id="UP000663842">
    <property type="component" value="Unassembled WGS sequence"/>
</dbReference>
<dbReference type="Proteomes" id="UP000663824">
    <property type="component" value="Unassembled WGS sequence"/>
</dbReference>
<keyword evidence="7 8" id="KW-0472">Membrane</keyword>
<evidence type="ECO:0000256" key="3">
    <source>
        <dbReference type="ARBA" id="ARBA00015033"/>
    </source>
</evidence>
<proteinExistence type="inferred from homology"/>
<dbReference type="EMBL" id="CAJNRG010010632">
    <property type="protein sequence ID" value="CAF2124259.1"/>
    <property type="molecule type" value="Genomic_DNA"/>
</dbReference>
<evidence type="ECO:0000313" key="10">
    <source>
        <dbReference type="EMBL" id="CAF1611829.1"/>
    </source>
</evidence>
<dbReference type="OrthoDB" id="10012212at2759"/>
<evidence type="ECO:0000313" key="13">
    <source>
        <dbReference type="EMBL" id="CAF2124259.1"/>
    </source>
</evidence>
<evidence type="ECO:0000313" key="11">
    <source>
        <dbReference type="EMBL" id="CAF2051523.1"/>
    </source>
</evidence>
<keyword evidence="5" id="KW-0256">Endoplasmic reticulum</keyword>
<feature type="transmembrane region" description="Helical" evidence="8">
    <location>
        <begin position="125"/>
        <end position="147"/>
    </location>
</feature>
<dbReference type="EMBL" id="CAJNRE010005940">
    <property type="protein sequence ID" value="CAF2051523.1"/>
    <property type="molecule type" value="Genomic_DNA"/>
</dbReference>
<dbReference type="GO" id="GO:0005789">
    <property type="term" value="C:endoplasmic reticulum membrane"/>
    <property type="evidence" value="ECO:0007669"/>
    <property type="project" value="UniProtKB-SubCell"/>
</dbReference>
<dbReference type="PANTHER" id="PTHR13505">
    <property type="entry name" value="TRANSMEMBRANE PROTEIN 208"/>
    <property type="match status" value="1"/>
</dbReference>
<evidence type="ECO:0000313" key="17">
    <source>
        <dbReference type="EMBL" id="CAF4068476.1"/>
    </source>
</evidence>
<evidence type="ECO:0000313" key="12">
    <source>
        <dbReference type="EMBL" id="CAF2113783.1"/>
    </source>
</evidence>
<dbReference type="EMBL" id="CAJNOW010012597">
    <property type="protein sequence ID" value="CAF1611829.1"/>
    <property type="molecule type" value="Genomic_DNA"/>
</dbReference>
<feature type="transmembrane region" description="Helical" evidence="8">
    <location>
        <begin position="59"/>
        <end position="78"/>
    </location>
</feature>
<dbReference type="Proteomes" id="UP000681967">
    <property type="component" value="Unassembled WGS sequence"/>
</dbReference>
<dbReference type="Proteomes" id="UP000663834">
    <property type="component" value="Unassembled WGS sequence"/>
</dbReference>
<dbReference type="Proteomes" id="UP000663856">
    <property type="component" value="Unassembled WGS sequence"/>
</dbReference>
<gene>
    <name evidence="16" type="ORF">BYL167_LOCUS12840</name>
    <name evidence="9" type="ORF">CJN711_LOCUS13660</name>
    <name evidence="17" type="ORF">GIL414_LOCUS15373</name>
    <name evidence="10" type="ORF">KQP761_LOCUS23456</name>
    <name evidence="11" type="ORF">MBJ925_LOCUS13123</name>
    <name evidence="15" type="ORF">OVN521_LOCUS11245</name>
    <name evidence="14" type="ORF">UXM345_LOCUS4068</name>
    <name evidence="12" type="ORF">WKI299_LOCUS22805</name>
    <name evidence="13" type="ORF">XDN619_LOCUS23393</name>
</gene>
<dbReference type="AlphaFoldDB" id="A0A814YXD0"/>
<accession>A0A814YXD0</accession>
<evidence type="ECO:0000256" key="4">
    <source>
        <dbReference type="ARBA" id="ARBA00022692"/>
    </source>
</evidence>
<evidence type="ECO:0000313" key="14">
    <source>
        <dbReference type="EMBL" id="CAF3788268.1"/>
    </source>
</evidence>
<sequence>MFSVGSASGTKKKGKQATKGDAQIVKENAETIQFYKNILTVANVVFLAVHLAFYYFTGLAFYSLIIFVVSSIVAWYVWSFMRQIGTTKSGGSVTDLNLEGSISEYAKDVILVIVFAQSTSLIHRYFWWSLLIIPLYAVYKGIMLFFFSPYAQLRNGGKNEEQDEDNDGKKGVKRKIVRVNRH</sequence>
<evidence type="ECO:0000313" key="19">
    <source>
        <dbReference type="Proteomes" id="UP000663866"/>
    </source>
</evidence>
<evidence type="ECO:0000256" key="8">
    <source>
        <dbReference type="SAM" id="Phobius"/>
    </source>
</evidence>
<evidence type="ECO:0000313" key="9">
    <source>
        <dbReference type="EMBL" id="CAF1234249.1"/>
    </source>
</evidence>
<comment type="similarity">
    <text evidence="2">Belongs to the TMEM208 family.</text>
</comment>
<evidence type="ECO:0000313" key="18">
    <source>
        <dbReference type="Proteomes" id="UP000663855"/>
    </source>
</evidence>
<dbReference type="Proteomes" id="UP000663866">
    <property type="component" value="Unassembled WGS sequence"/>
</dbReference>
<dbReference type="EMBL" id="CAJOBF010000274">
    <property type="protein sequence ID" value="CAF3788268.1"/>
    <property type="molecule type" value="Genomic_DNA"/>
</dbReference>
<dbReference type="Pfam" id="PF05620">
    <property type="entry name" value="TMEM208_SND2"/>
    <property type="match status" value="1"/>
</dbReference>
<dbReference type="InterPro" id="IPR008506">
    <property type="entry name" value="SND2/TMEM208"/>
</dbReference>
<evidence type="ECO:0000256" key="5">
    <source>
        <dbReference type="ARBA" id="ARBA00022824"/>
    </source>
</evidence>
<dbReference type="Proteomes" id="UP000663855">
    <property type="component" value="Unassembled WGS sequence"/>
</dbReference>
<dbReference type="EMBL" id="CAJNOV010006037">
    <property type="protein sequence ID" value="CAF1234249.1"/>
    <property type="molecule type" value="Genomic_DNA"/>
</dbReference>
<dbReference type="Proteomes" id="UP000663887">
    <property type="component" value="Unassembled WGS sequence"/>
</dbReference>
<comment type="caution">
    <text evidence="9">The sequence shown here is derived from an EMBL/GenBank/DDBJ whole genome shotgun (WGS) entry which is preliminary data.</text>
</comment>
<name>A0A814YXD0_9BILA</name>
<dbReference type="PANTHER" id="PTHR13505:SF7">
    <property type="entry name" value="TRANSMEMBRANE PROTEIN 208"/>
    <property type="match status" value="1"/>
</dbReference>
<evidence type="ECO:0000256" key="6">
    <source>
        <dbReference type="ARBA" id="ARBA00022989"/>
    </source>
</evidence>
<evidence type="ECO:0000256" key="2">
    <source>
        <dbReference type="ARBA" id="ARBA00009950"/>
    </source>
</evidence>
<dbReference type="GO" id="GO:0006624">
    <property type="term" value="P:vacuolar protein processing"/>
    <property type="evidence" value="ECO:0007669"/>
    <property type="project" value="TreeGrafter"/>
</dbReference>
<dbReference type="Proteomes" id="UP000681720">
    <property type="component" value="Unassembled WGS sequence"/>
</dbReference>
<keyword evidence="4 8" id="KW-0812">Transmembrane</keyword>
<dbReference type="EMBL" id="CAJNRF010009792">
    <property type="protein sequence ID" value="CAF2113783.1"/>
    <property type="molecule type" value="Genomic_DNA"/>
</dbReference>
<dbReference type="EMBL" id="CAJOBJ010006738">
    <property type="protein sequence ID" value="CAF4068476.1"/>
    <property type="molecule type" value="Genomic_DNA"/>
</dbReference>